<evidence type="ECO:0000256" key="7">
    <source>
        <dbReference type="SAM" id="Phobius"/>
    </source>
</evidence>
<feature type="transmembrane region" description="Helical" evidence="7">
    <location>
        <begin position="360"/>
        <end position="384"/>
    </location>
</feature>
<sequence>MSEAGADTATEPARRRGGTFAALRVRNYRLFASGQVVSLVGTWMQRVAQDWLVLELSGGSPVALGIAAALQFGPTLLLSLWGGAIADRYDKRRLLMGLQIGMGACALVLGLLDVTGLVTIAQVYVLCVLLGCFSALDGPVRQSFAGEMVGSGALANAVALNSMTFNTARILGPAVAGLLVAAVGTGWVFLLNAATFVAVLAGLLAMRPAEMYAYARAPRERGAVRAGLREVRRHPDVVLLLVLVFFVSTLGINFFVTLAIVARNVFGRGAESYGLLTSALGVGCLLGALVAARRVGRPRLRTVLVAAVVFGVCEAAAGLMPSYALVALLLVPTGAAQLLFTSAANAAVQLGVDESVRGRVMGLWMVVLLGGTPVGGPALGWLAAELGGRAPLVLGGAASALVALLAGLWVVLRRRREGQPTGQSWTGSLASMPSR</sequence>
<dbReference type="EMBL" id="QEKW01000002">
    <property type="protein sequence ID" value="PVZ13212.1"/>
    <property type="molecule type" value="Genomic_DNA"/>
</dbReference>
<feature type="transmembrane region" description="Helical" evidence="7">
    <location>
        <begin position="326"/>
        <end position="348"/>
    </location>
</feature>
<evidence type="ECO:0000256" key="4">
    <source>
        <dbReference type="ARBA" id="ARBA00022692"/>
    </source>
</evidence>
<dbReference type="PANTHER" id="PTHR23513">
    <property type="entry name" value="INTEGRAL MEMBRANE EFFLUX PROTEIN-RELATED"/>
    <property type="match status" value="1"/>
</dbReference>
<proteinExistence type="predicted"/>
<feature type="transmembrane region" description="Helical" evidence="7">
    <location>
        <begin position="303"/>
        <end position="320"/>
    </location>
</feature>
<feature type="domain" description="Major facilitator superfamily (MFS) profile" evidence="8">
    <location>
        <begin position="22"/>
        <end position="415"/>
    </location>
</feature>
<dbReference type="Proteomes" id="UP000245639">
    <property type="component" value="Unassembled WGS sequence"/>
</dbReference>
<dbReference type="CDD" id="cd06173">
    <property type="entry name" value="MFS_MefA_like"/>
    <property type="match status" value="1"/>
</dbReference>
<dbReference type="InterPro" id="IPR036259">
    <property type="entry name" value="MFS_trans_sf"/>
</dbReference>
<evidence type="ECO:0000313" key="9">
    <source>
        <dbReference type="EMBL" id="PVZ13212.1"/>
    </source>
</evidence>
<dbReference type="InterPro" id="IPR010290">
    <property type="entry name" value="TM_effector"/>
</dbReference>
<dbReference type="OrthoDB" id="9775268at2"/>
<evidence type="ECO:0000256" key="5">
    <source>
        <dbReference type="ARBA" id="ARBA00022989"/>
    </source>
</evidence>
<dbReference type="SUPFAM" id="SSF103473">
    <property type="entry name" value="MFS general substrate transporter"/>
    <property type="match status" value="1"/>
</dbReference>
<accession>A0A2U1FM84</accession>
<dbReference type="GO" id="GO:0005886">
    <property type="term" value="C:plasma membrane"/>
    <property type="evidence" value="ECO:0007669"/>
    <property type="project" value="UniProtKB-SubCell"/>
</dbReference>
<name>A0A2U1FM84_9PSEU</name>
<protein>
    <submittedName>
        <fullName evidence="9">Putative MFS family arabinose efflux permease</fullName>
    </submittedName>
</protein>
<dbReference type="Pfam" id="PF05977">
    <property type="entry name" value="MFS_3"/>
    <property type="match status" value="1"/>
</dbReference>
<dbReference type="PROSITE" id="PS50850">
    <property type="entry name" value="MFS"/>
    <property type="match status" value="1"/>
</dbReference>
<evidence type="ECO:0000256" key="6">
    <source>
        <dbReference type="ARBA" id="ARBA00023136"/>
    </source>
</evidence>
<feature type="transmembrane region" description="Helical" evidence="7">
    <location>
        <begin position="236"/>
        <end position="261"/>
    </location>
</feature>
<dbReference type="InterPro" id="IPR020846">
    <property type="entry name" value="MFS_dom"/>
</dbReference>
<feature type="transmembrane region" description="Helical" evidence="7">
    <location>
        <begin position="62"/>
        <end position="82"/>
    </location>
</feature>
<keyword evidence="2" id="KW-0813">Transport</keyword>
<dbReference type="PANTHER" id="PTHR23513:SF11">
    <property type="entry name" value="STAPHYLOFERRIN A TRANSPORTER"/>
    <property type="match status" value="1"/>
</dbReference>
<dbReference type="AlphaFoldDB" id="A0A2U1FM84"/>
<evidence type="ECO:0000259" key="8">
    <source>
        <dbReference type="PROSITE" id="PS50850"/>
    </source>
</evidence>
<evidence type="ECO:0000256" key="3">
    <source>
        <dbReference type="ARBA" id="ARBA00022475"/>
    </source>
</evidence>
<comment type="subcellular location">
    <subcellularLocation>
        <location evidence="1">Cell membrane</location>
        <topology evidence="1">Multi-pass membrane protein</topology>
    </subcellularLocation>
</comment>
<comment type="caution">
    <text evidence="9">The sequence shown here is derived from an EMBL/GenBank/DDBJ whole genome shotgun (WGS) entry which is preliminary data.</text>
</comment>
<dbReference type="RefSeq" id="WP_116707239.1">
    <property type="nucleotide sequence ID" value="NZ_QEKW01000002.1"/>
</dbReference>
<organism evidence="9 10">
    <name type="scientific">Actinomycetospora cinnamomea</name>
    <dbReference type="NCBI Taxonomy" id="663609"/>
    <lineage>
        <taxon>Bacteria</taxon>
        <taxon>Bacillati</taxon>
        <taxon>Actinomycetota</taxon>
        <taxon>Actinomycetes</taxon>
        <taxon>Pseudonocardiales</taxon>
        <taxon>Pseudonocardiaceae</taxon>
        <taxon>Actinomycetospora</taxon>
    </lineage>
</organism>
<dbReference type="GO" id="GO:0022857">
    <property type="term" value="F:transmembrane transporter activity"/>
    <property type="evidence" value="ECO:0007669"/>
    <property type="project" value="InterPro"/>
</dbReference>
<feature type="transmembrane region" description="Helical" evidence="7">
    <location>
        <begin position="273"/>
        <end position="291"/>
    </location>
</feature>
<evidence type="ECO:0000256" key="1">
    <source>
        <dbReference type="ARBA" id="ARBA00004651"/>
    </source>
</evidence>
<keyword evidence="6 7" id="KW-0472">Membrane</keyword>
<evidence type="ECO:0000313" key="10">
    <source>
        <dbReference type="Proteomes" id="UP000245639"/>
    </source>
</evidence>
<gene>
    <name evidence="9" type="ORF">C8D89_102362</name>
</gene>
<feature type="transmembrane region" description="Helical" evidence="7">
    <location>
        <begin position="390"/>
        <end position="412"/>
    </location>
</feature>
<keyword evidence="5 7" id="KW-1133">Transmembrane helix</keyword>
<reference evidence="9 10" key="1">
    <citation type="submission" date="2018-04" db="EMBL/GenBank/DDBJ databases">
        <title>Genomic Encyclopedia of Type Strains, Phase IV (KMG-IV): sequencing the most valuable type-strain genomes for metagenomic binning, comparative biology and taxonomic classification.</title>
        <authorList>
            <person name="Goeker M."/>
        </authorList>
    </citation>
    <scope>NUCLEOTIDE SEQUENCE [LARGE SCALE GENOMIC DNA]</scope>
    <source>
        <strain evidence="9 10">DSM 45771</strain>
    </source>
</reference>
<evidence type="ECO:0000256" key="2">
    <source>
        <dbReference type="ARBA" id="ARBA00022448"/>
    </source>
</evidence>
<keyword evidence="10" id="KW-1185">Reference proteome</keyword>
<keyword evidence="3" id="KW-1003">Cell membrane</keyword>
<keyword evidence="4 7" id="KW-0812">Transmembrane</keyword>
<dbReference type="Gene3D" id="1.20.1250.20">
    <property type="entry name" value="MFS general substrate transporter like domains"/>
    <property type="match status" value="1"/>
</dbReference>